<keyword evidence="2" id="KW-1185">Reference proteome</keyword>
<reference evidence="1" key="1">
    <citation type="submission" date="2022-06" db="EMBL/GenBank/DDBJ databases">
        <title>New cyanobacteria of genus Symplocastrum in benthos of Lake Baikal.</title>
        <authorList>
            <person name="Sorokovikova E."/>
            <person name="Tikhonova I."/>
            <person name="Krasnopeev A."/>
            <person name="Evseev P."/>
            <person name="Gladkikh A."/>
            <person name="Belykh O."/>
        </authorList>
    </citation>
    <scope>NUCLEOTIDE SEQUENCE</scope>
    <source>
        <strain evidence="1">BBK-W-15</strain>
    </source>
</reference>
<comment type="caution">
    <text evidence="1">The sequence shown here is derived from an EMBL/GenBank/DDBJ whole genome shotgun (WGS) entry which is preliminary data.</text>
</comment>
<evidence type="ECO:0000313" key="2">
    <source>
        <dbReference type="Proteomes" id="UP001204953"/>
    </source>
</evidence>
<proteinExistence type="predicted"/>
<name>A0AAE3GUK2_9CYAN</name>
<dbReference type="Proteomes" id="UP001204953">
    <property type="component" value="Unassembled WGS sequence"/>
</dbReference>
<gene>
    <name evidence="1" type="ORF">NJ959_17080</name>
</gene>
<dbReference type="AlphaFoldDB" id="A0AAE3GUK2"/>
<evidence type="ECO:0000313" key="1">
    <source>
        <dbReference type="EMBL" id="MCP2730148.1"/>
    </source>
</evidence>
<dbReference type="EMBL" id="JAMZMM010000172">
    <property type="protein sequence ID" value="MCP2730148.1"/>
    <property type="molecule type" value="Genomic_DNA"/>
</dbReference>
<sequence length="51" mass="5989">MNNQTIFIDSNLWLYRFLEAQIKNHSNLLPASFSDFATTSKKLKWLQTLAE</sequence>
<accession>A0AAE3GUK2</accession>
<protein>
    <submittedName>
        <fullName evidence="1">Uncharacterized protein</fullName>
    </submittedName>
</protein>
<organism evidence="1 2">
    <name type="scientific">Limnofasciculus baicalensis BBK-W-15</name>
    <dbReference type="NCBI Taxonomy" id="2699891"/>
    <lineage>
        <taxon>Bacteria</taxon>
        <taxon>Bacillati</taxon>
        <taxon>Cyanobacteriota</taxon>
        <taxon>Cyanophyceae</taxon>
        <taxon>Coleofasciculales</taxon>
        <taxon>Coleofasciculaceae</taxon>
        <taxon>Limnofasciculus</taxon>
        <taxon>Limnofasciculus baicalensis</taxon>
    </lineage>
</organism>